<dbReference type="SUPFAM" id="SSF50692">
    <property type="entry name" value="ADC-like"/>
    <property type="match status" value="1"/>
</dbReference>
<dbReference type="AlphaFoldDB" id="A0A3G2UL15"/>
<dbReference type="InterPro" id="IPR039261">
    <property type="entry name" value="FNR_nucleotide-bd"/>
</dbReference>
<name>A0A3G2UL15_SPHYA</name>
<evidence type="ECO:0000259" key="7">
    <source>
        <dbReference type="PROSITE" id="PS51669"/>
    </source>
</evidence>
<dbReference type="InterPro" id="IPR008333">
    <property type="entry name" value="Cbr1-like_FAD-bd_dom"/>
</dbReference>
<comment type="similarity">
    <text evidence="1">Belongs to the prokaryotic molybdopterin-containing oxidoreductase family.</text>
</comment>
<evidence type="ECO:0000256" key="2">
    <source>
        <dbReference type="ARBA" id="ARBA00022723"/>
    </source>
</evidence>
<dbReference type="CDD" id="cd00207">
    <property type="entry name" value="fer2"/>
    <property type="match status" value="1"/>
</dbReference>
<dbReference type="Gene3D" id="3.40.50.740">
    <property type="match status" value="2"/>
</dbReference>
<accession>A0A3G2UL15</accession>
<dbReference type="Gene3D" id="3.40.50.80">
    <property type="entry name" value="Nucleotide-binding domain of ferredoxin-NADP reductase (FNR) module"/>
    <property type="match status" value="1"/>
</dbReference>
<geneLocation type="plasmid" evidence="10">
    <name>pf1</name>
</geneLocation>
<evidence type="ECO:0000313" key="10">
    <source>
        <dbReference type="Proteomes" id="UP000280708"/>
    </source>
</evidence>
<geneLocation type="plasmid" evidence="9 11">
    <name>unnamed3</name>
</geneLocation>
<keyword evidence="8" id="KW-0614">Plasmid</keyword>
<evidence type="ECO:0000256" key="1">
    <source>
        <dbReference type="ARBA" id="ARBA00010312"/>
    </source>
</evidence>
<dbReference type="Gene3D" id="3.30.2070.10">
    <property type="entry name" value="Formate dehydrogenase/DMSO reductase"/>
    <property type="match status" value="1"/>
</dbReference>
<sequence length="1112" mass="121507">MLRQEIPGYCTLCRSRCGTMNVVENGRLVAVKNNPDHPTGKATCLKGRAAPEIAHSARRLTTPLKRTAPRGAKDPGFVPISWEEALDTVAGRLSAIKAESGAESVAFSVTSPSSSTVSDNYDWIWRFIRTFGSPNAIFSTELCNWHKDYAHAFTFGCPTPTADYRNADVVILWGHNPSNVWLAQAEAISAAQARGARIVVIDPRQTATARTADLWLQVKPGTDAALAMGVSREMIARGLFNHDFVRDYSNAALLVREDNGLFLRGCDVGNAEKPGAYMVWNADEGRAVPLGTHSDETFLERSGPRAIAGVDGTIACRTAFDHFAEAVEPYDPETVERICGVRREQIPALAEMLGAAGAIAYHAWTGVAHHRNATQIERSIATLYALTDSFDKPGGNVRHPAHPVSKMHDVSMIPEETRKKALGLDRRPLGPPTEGWITGTDFCDAVLDEQPYAVRALFSFGSNLLVSQPHGGRGRQALEALDFHVHCNMFMNPTAEYADIILPVSVPWENEGLRVGFEISHEAQEMIQLRRPMIPRLGECRSDTEIVFALALRLGMEEAFFGGDIEAGNNHILSPLGLTMEDLRGKPGGVRMPLPRAYQKYQKTGFMTETGRVEFYSEKLHRHGYPAVPQFVPPVDAGDDYPIMMFSVNNGYFCHSQQRGIASLRTRRPDPLAALHPDTAARQGIADGDWIKVTTKRGHFQIKAQLDATIARDTLASDYGWWEPANDLGLGAVGTSPLPGATSYNEVIPDRERDPVSGGLPLRSTRCRVEKLASAGWQGLRPFRVRDKQLVTPEIASIELATVDGAHVPPFLAGQSITIALPEGQRSYSLTSPPLHNGSDSFTIAVRRIDDGAVSPAIVDTLAIGDVVELGAPTGRFVIPQRNEFPVVMIAGGIGITPFISYLRSLPGEGEGAPPRILLLYYCRERENVAFLDELDEYSMHNPHVELRLFLRNPSGRCGRHPIGQGRYASDHVDQALIDARARFYICASEGMIEGVTQDLKTRGVPAFEIFSERFVSPMDVAADVSNLSPREVTFARSGRKLTWKPQEGSLLQMAEASGISLPSGCRVGQCESCATRVLQGSVMHLSKVDLAEDNICLTCIGVPVSDLVLDA</sequence>
<feature type="domain" description="FAD-binding FR-type" evidence="6">
    <location>
        <begin position="778"/>
        <end position="880"/>
    </location>
</feature>
<dbReference type="Pfam" id="PF00175">
    <property type="entry name" value="NAD_binding_1"/>
    <property type="match status" value="1"/>
</dbReference>
<dbReference type="EMBL" id="CP060127">
    <property type="protein sequence ID" value="QNG49789.1"/>
    <property type="molecule type" value="Genomic_DNA"/>
</dbReference>
<proteinExistence type="inferred from homology"/>
<dbReference type="Pfam" id="PF00384">
    <property type="entry name" value="Molybdopterin"/>
    <property type="match status" value="1"/>
</dbReference>
<dbReference type="SMART" id="SM00926">
    <property type="entry name" value="Molybdop_Fe4S4"/>
    <property type="match status" value="1"/>
</dbReference>
<dbReference type="InterPro" id="IPR001433">
    <property type="entry name" value="OxRdtase_FAD/NAD-bd"/>
</dbReference>
<dbReference type="Pfam" id="PF00111">
    <property type="entry name" value="Fer2"/>
    <property type="match status" value="1"/>
</dbReference>
<feature type="domain" description="4Fe-4S Mo/W bis-MGD-type" evidence="7">
    <location>
        <begin position="3"/>
        <end position="58"/>
    </location>
</feature>
<keyword evidence="4" id="KW-0411">Iron-sulfur</keyword>
<dbReference type="SUPFAM" id="SSF63380">
    <property type="entry name" value="Riboflavin synthase domain-like"/>
    <property type="match status" value="1"/>
</dbReference>
<dbReference type="Gene3D" id="3.10.20.30">
    <property type="match status" value="1"/>
</dbReference>
<dbReference type="EMBL" id="CP033227">
    <property type="protein sequence ID" value="AYO75877.1"/>
    <property type="molecule type" value="Genomic_DNA"/>
</dbReference>
<dbReference type="InterPro" id="IPR037949">
    <property type="entry name" value="MopB_CT_Acetylene-hydratase"/>
</dbReference>
<dbReference type="Pfam" id="PF04879">
    <property type="entry name" value="Molybdop_Fe4S4"/>
    <property type="match status" value="1"/>
</dbReference>
<protein>
    <submittedName>
        <fullName evidence="8">Molybdopterin dinucleotide-binding protein</fullName>
    </submittedName>
    <submittedName>
        <fullName evidence="9">Molybdopterin-dependent oxidoreductase</fullName>
    </submittedName>
</protein>
<dbReference type="GO" id="GO:0043546">
    <property type="term" value="F:molybdopterin cofactor binding"/>
    <property type="evidence" value="ECO:0007669"/>
    <property type="project" value="InterPro"/>
</dbReference>
<dbReference type="SUPFAM" id="SSF54292">
    <property type="entry name" value="2Fe-2S ferredoxin-like"/>
    <property type="match status" value="1"/>
</dbReference>
<keyword evidence="2" id="KW-0479">Metal-binding</keyword>
<dbReference type="PRINTS" id="PR00410">
    <property type="entry name" value="PHEHYDRXLASE"/>
</dbReference>
<dbReference type="PANTHER" id="PTHR43742:SF6">
    <property type="entry name" value="OXIDOREDUCTASE YYAE-RELATED"/>
    <property type="match status" value="1"/>
</dbReference>
<dbReference type="InterPro" id="IPR012675">
    <property type="entry name" value="Beta-grasp_dom_sf"/>
</dbReference>
<dbReference type="InterPro" id="IPR017927">
    <property type="entry name" value="FAD-bd_FR_type"/>
</dbReference>
<dbReference type="Gene3D" id="3.40.228.10">
    <property type="entry name" value="Dimethylsulfoxide Reductase, domain 2"/>
    <property type="match status" value="2"/>
</dbReference>
<dbReference type="InterPro" id="IPR001041">
    <property type="entry name" value="2Fe-2S_ferredoxin-type"/>
</dbReference>
<dbReference type="InterPro" id="IPR050612">
    <property type="entry name" value="Prok_Mopterin_Oxidored"/>
</dbReference>
<dbReference type="InterPro" id="IPR006657">
    <property type="entry name" value="MoPterin_dinucl-bd_dom"/>
</dbReference>
<evidence type="ECO:0000313" key="11">
    <source>
        <dbReference type="Proteomes" id="UP000515377"/>
    </source>
</evidence>
<evidence type="ECO:0000256" key="4">
    <source>
        <dbReference type="ARBA" id="ARBA00023014"/>
    </source>
</evidence>
<keyword evidence="3" id="KW-0408">Iron</keyword>
<dbReference type="GO" id="GO:0018818">
    <property type="term" value="F:acetylene hydratase activity"/>
    <property type="evidence" value="ECO:0007669"/>
    <property type="project" value="InterPro"/>
</dbReference>
<dbReference type="Pfam" id="PF01568">
    <property type="entry name" value="Molydop_binding"/>
    <property type="match status" value="1"/>
</dbReference>
<reference evidence="9 11" key="2">
    <citation type="submission" date="2020-07" db="EMBL/GenBank/DDBJ databases">
        <title>Whole genome sequence of Sphingobium yanoikuyae A3.</title>
        <authorList>
            <person name="Han S.-S."/>
        </authorList>
    </citation>
    <scope>NUCLEOTIDE SEQUENCE [LARGE SCALE GENOMIC DNA]</scope>
    <source>
        <strain evidence="9 11">A3</strain>
        <plasmid evidence="9 11">unnamed3</plasmid>
    </source>
</reference>
<dbReference type="Pfam" id="PF00970">
    <property type="entry name" value="FAD_binding_6"/>
    <property type="match status" value="1"/>
</dbReference>
<evidence type="ECO:0000256" key="3">
    <source>
        <dbReference type="ARBA" id="ARBA00023004"/>
    </source>
</evidence>
<dbReference type="SUPFAM" id="SSF53706">
    <property type="entry name" value="Formate dehydrogenase/DMSO reductase, domains 1-3"/>
    <property type="match status" value="1"/>
</dbReference>
<dbReference type="InterPro" id="IPR006656">
    <property type="entry name" value="Mopterin_OxRdtase"/>
</dbReference>
<dbReference type="GO" id="GO:0016491">
    <property type="term" value="F:oxidoreductase activity"/>
    <property type="evidence" value="ECO:0007669"/>
    <property type="project" value="InterPro"/>
</dbReference>
<gene>
    <name evidence="8" type="ORF">EBF16_00315</name>
    <name evidence="9" type="ORF">H3V42_33625</name>
</gene>
<dbReference type="InterPro" id="IPR036010">
    <property type="entry name" value="2Fe-2S_ferredoxin-like_sf"/>
</dbReference>
<dbReference type="GO" id="GO:0046872">
    <property type="term" value="F:metal ion binding"/>
    <property type="evidence" value="ECO:0007669"/>
    <property type="project" value="UniProtKB-KW"/>
</dbReference>
<dbReference type="InterPro" id="IPR017938">
    <property type="entry name" value="Riboflavin_synthase-like_b-brl"/>
</dbReference>
<feature type="domain" description="2Fe-2S ferredoxin-type" evidence="5">
    <location>
        <begin position="1031"/>
        <end position="1112"/>
    </location>
</feature>
<dbReference type="GO" id="GO:0051536">
    <property type="term" value="F:iron-sulfur cluster binding"/>
    <property type="evidence" value="ECO:0007669"/>
    <property type="project" value="UniProtKB-KW"/>
</dbReference>
<dbReference type="Gene3D" id="2.40.30.10">
    <property type="entry name" value="Translation factors"/>
    <property type="match status" value="1"/>
</dbReference>
<dbReference type="PROSITE" id="PS51085">
    <property type="entry name" value="2FE2S_FER_2"/>
    <property type="match status" value="1"/>
</dbReference>
<dbReference type="Proteomes" id="UP000280708">
    <property type="component" value="Plasmid pF1"/>
</dbReference>
<dbReference type="SUPFAM" id="SSF52343">
    <property type="entry name" value="Ferredoxin reductase-like, C-terminal NADP-linked domain"/>
    <property type="match status" value="1"/>
</dbReference>
<evidence type="ECO:0000259" key="5">
    <source>
        <dbReference type="PROSITE" id="PS51085"/>
    </source>
</evidence>
<dbReference type="Gene3D" id="2.20.25.90">
    <property type="entry name" value="ADC-like domains"/>
    <property type="match status" value="1"/>
</dbReference>
<dbReference type="Proteomes" id="UP000515377">
    <property type="component" value="Plasmid unnamed3"/>
</dbReference>
<dbReference type="PANTHER" id="PTHR43742">
    <property type="entry name" value="TRIMETHYLAMINE-N-OXIDE REDUCTASE"/>
    <property type="match status" value="1"/>
</dbReference>
<geneLocation type="plasmid" evidence="8">
    <name>pF1</name>
</geneLocation>
<evidence type="ECO:0000313" key="9">
    <source>
        <dbReference type="EMBL" id="QNG49789.1"/>
    </source>
</evidence>
<dbReference type="PROSITE" id="PS51384">
    <property type="entry name" value="FAD_FR"/>
    <property type="match status" value="1"/>
</dbReference>
<evidence type="ECO:0000313" key="8">
    <source>
        <dbReference type="EMBL" id="AYO75877.1"/>
    </source>
</evidence>
<dbReference type="CDD" id="cd02781">
    <property type="entry name" value="MopB_CT_Acetylene-hydratase"/>
    <property type="match status" value="1"/>
</dbReference>
<dbReference type="Gene3D" id="2.40.40.20">
    <property type="match status" value="1"/>
</dbReference>
<reference evidence="8 10" key="1">
    <citation type="submission" date="2018-10" db="EMBL/GenBank/DDBJ databases">
        <title>Characterization and genome analysis of a novel bacterium Sphingobium yanoikuyae SJTF8 capable of degrading PAHs.</title>
        <authorList>
            <person name="Yin C."/>
            <person name="Xiong W."/>
            <person name="Liang R."/>
        </authorList>
    </citation>
    <scope>NUCLEOTIDE SEQUENCE [LARGE SCALE GENOMIC DNA]</scope>
    <source>
        <strain evidence="8 10">SJTF8</strain>
        <plasmid evidence="8">pF1</plasmid>
        <plasmid evidence="10">pf1</plasmid>
    </source>
</reference>
<dbReference type="PROSITE" id="PS51669">
    <property type="entry name" value="4FE4S_MOW_BIS_MGD"/>
    <property type="match status" value="1"/>
</dbReference>
<dbReference type="InterPro" id="IPR009010">
    <property type="entry name" value="Asp_de-COase-like_dom_sf"/>
</dbReference>
<evidence type="ECO:0000259" key="6">
    <source>
        <dbReference type="PROSITE" id="PS51384"/>
    </source>
</evidence>
<dbReference type="InterPro" id="IPR006963">
    <property type="entry name" value="Mopterin_OxRdtase_4Fe-4S_dom"/>
</dbReference>
<organism evidence="8 10">
    <name type="scientific">Sphingobium yanoikuyae</name>
    <name type="common">Sphingomonas yanoikuyae</name>
    <dbReference type="NCBI Taxonomy" id="13690"/>
    <lineage>
        <taxon>Bacteria</taxon>
        <taxon>Pseudomonadati</taxon>
        <taxon>Pseudomonadota</taxon>
        <taxon>Alphaproteobacteria</taxon>
        <taxon>Sphingomonadales</taxon>
        <taxon>Sphingomonadaceae</taxon>
        <taxon>Sphingobium</taxon>
    </lineage>
</organism>